<protein>
    <submittedName>
        <fullName evidence="2">Uncharacterized protein</fullName>
    </submittedName>
</protein>
<dbReference type="AlphaFoldDB" id="A0A1R3J827"/>
<evidence type="ECO:0000256" key="1">
    <source>
        <dbReference type="SAM" id="MobiDB-lite"/>
    </source>
</evidence>
<feature type="region of interest" description="Disordered" evidence="1">
    <location>
        <begin position="1"/>
        <end position="21"/>
    </location>
</feature>
<accession>A0A1R3J827</accession>
<keyword evidence="3" id="KW-1185">Reference proteome</keyword>
<gene>
    <name evidence="2" type="ORF">CCACVL1_07238</name>
</gene>
<reference evidence="2 3" key="1">
    <citation type="submission" date="2013-09" db="EMBL/GenBank/DDBJ databases">
        <title>Corchorus capsularis genome sequencing.</title>
        <authorList>
            <person name="Alam M."/>
            <person name="Haque M.S."/>
            <person name="Islam M.S."/>
            <person name="Emdad E.M."/>
            <person name="Islam M.M."/>
            <person name="Ahmed B."/>
            <person name="Halim A."/>
            <person name="Hossen Q.M.M."/>
            <person name="Hossain M.Z."/>
            <person name="Ahmed R."/>
            <person name="Khan M.M."/>
            <person name="Islam R."/>
            <person name="Rashid M.M."/>
            <person name="Khan S.A."/>
            <person name="Rahman M.S."/>
            <person name="Alam M."/>
        </authorList>
    </citation>
    <scope>NUCLEOTIDE SEQUENCE [LARGE SCALE GENOMIC DNA]</scope>
    <source>
        <strain evidence="3">cv. CVL-1</strain>
        <tissue evidence="2">Whole seedling</tissue>
    </source>
</reference>
<name>A0A1R3J827_COCAP</name>
<evidence type="ECO:0000313" key="3">
    <source>
        <dbReference type="Proteomes" id="UP000188268"/>
    </source>
</evidence>
<sequence length="21" mass="2418">MAEGESRGERVDWLKRGERGV</sequence>
<dbReference type="EMBL" id="AWWV01008377">
    <property type="protein sequence ID" value="OMO90995.1"/>
    <property type="molecule type" value="Genomic_DNA"/>
</dbReference>
<dbReference type="Proteomes" id="UP000188268">
    <property type="component" value="Unassembled WGS sequence"/>
</dbReference>
<proteinExistence type="predicted"/>
<dbReference type="Gramene" id="OMO90995">
    <property type="protein sequence ID" value="OMO90995"/>
    <property type="gene ID" value="CCACVL1_07238"/>
</dbReference>
<evidence type="ECO:0000313" key="2">
    <source>
        <dbReference type="EMBL" id="OMO90995.1"/>
    </source>
</evidence>
<comment type="caution">
    <text evidence="2">The sequence shown here is derived from an EMBL/GenBank/DDBJ whole genome shotgun (WGS) entry which is preliminary data.</text>
</comment>
<organism evidence="2 3">
    <name type="scientific">Corchorus capsularis</name>
    <name type="common">Jute</name>
    <dbReference type="NCBI Taxonomy" id="210143"/>
    <lineage>
        <taxon>Eukaryota</taxon>
        <taxon>Viridiplantae</taxon>
        <taxon>Streptophyta</taxon>
        <taxon>Embryophyta</taxon>
        <taxon>Tracheophyta</taxon>
        <taxon>Spermatophyta</taxon>
        <taxon>Magnoliopsida</taxon>
        <taxon>eudicotyledons</taxon>
        <taxon>Gunneridae</taxon>
        <taxon>Pentapetalae</taxon>
        <taxon>rosids</taxon>
        <taxon>malvids</taxon>
        <taxon>Malvales</taxon>
        <taxon>Malvaceae</taxon>
        <taxon>Grewioideae</taxon>
        <taxon>Apeibeae</taxon>
        <taxon>Corchorus</taxon>
    </lineage>
</organism>